<dbReference type="RefSeq" id="WP_111439959.1">
    <property type="nucleotide sequence ID" value="NZ_QKZI01000005.1"/>
</dbReference>
<dbReference type="SUPFAM" id="SSF109635">
    <property type="entry name" value="DnaK suppressor protein DksA, alpha-hairpin domain"/>
    <property type="match status" value="1"/>
</dbReference>
<proteinExistence type="predicted"/>
<dbReference type="EMBL" id="QKZI01000005">
    <property type="protein sequence ID" value="PZX03921.1"/>
    <property type="molecule type" value="Genomic_DNA"/>
</dbReference>
<dbReference type="InterPro" id="IPR037187">
    <property type="entry name" value="DnaK_N"/>
</dbReference>
<gene>
    <name evidence="7" type="ORF">C7437_105118</name>
</gene>
<keyword evidence="3" id="KW-0862">Zinc</keyword>
<evidence type="ECO:0000256" key="5">
    <source>
        <dbReference type="SAM" id="MobiDB-lite"/>
    </source>
</evidence>
<dbReference type="Gene3D" id="1.20.120.910">
    <property type="entry name" value="DksA, coiled-coil domain"/>
    <property type="match status" value="1"/>
</dbReference>
<dbReference type="PROSITE" id="PS51128">
    <property type="entry name" value="ZF_DKSA_2"/>
    <property type="match status" value="1"/>
</dbReference>
<feature type="region of interest" description="Disordered" evidence="5">
    <location>
        <begin position="120"/>
        <end position="161"/>
    </location>
</feature>
<keyword evidence="8" id="KW-1185">Reference proteome</keyword>
<keyword evidence="2" id="KW-0863">Zinc-finger</keyword>
<organism evidence="7 8">
    <name type="scientific">Psychrobacillus insolitus</name>
    <dbReference type="NCBI Taxonomy" id="1461"/>
    <lineage>
        <taxon>Bacteria</taxon>
        <taxon>Bacillati</taxon>
        <taxon>Bacillota</taxon>
        <taxon>Bacilli</taxon>
        <taxon>Bacillales</taxon>
        <taxon>Bacillaceae</taxon>
        <taxon>Psychrobacillus</taxon>
    </lineage>
</organism>
<feature type="zinc finger region" description="dksA C4-type" evidence="4">
    <location>
        <begin position="82"/>
        <end position="106"/>
    </location>
</feature>
<dbReference type="GO" id="GO:0008270">
    <property type="term" value="F:zinc ion binding"/>
    <property type="evidence" value="ECO:0007669"/>
    <property type="project" value="UniProtKB-KW"/>
</dbReference>
<sequence length="161" mass="18143">MTKYDKIKSSLLNRLNELEISEENDVEFEKTELSNYDNHPADNATDLTDQHTRLALRRHFDGEMDDIQTALTAIEEGTYGKCIECGEEIPLARLEAVPTTLTCVEHAPKEVDQSIRPVEESLLNSSTDQPVNNEDPLLRDYANSFEELEEVGSSDSPSDKL</sequence>
<feature type="compositionally biased region" description="Polar residues" evidence="5">
    <location>
        <begin position="122"/>
        <end position="132"/>
    </location>
</feature>
<dbReference type="PANTHER" id="PTHR33823:SF4">
    <property type="entry name" value="GENERAL STRESS PROTEIN 16O"/>
    <property type="match status" value="1"/>
</dbReference>
<evidence type="ECO:0000256" key="3">
    <source>
        <dbReference type="ARBA" id="ARBA00022833"/>
    </source>
</evidence>
<keyword evidence="1" id="KW-0479">Metal-binding</keyword>
<dbReference type="InterPro" id="IPR000962">
    <property type="entry name" value="Znf_DskA_TraR"/>
</dbReference>
<protein>
    <submittedName>
        <fullName evidence="7">TraR/DksA family transcriptional regulator</fullName>
    </submittedName>
</protein>
<dbReference type="SUPFAM" id="SSF57716">
    <property type="entry name" value="Glucocorticoid receptor-like (DNA-binding domain)"/>
    <property type="match status" value="1"/>
</dbReference>
<dbReference type="PANTHER" id="PTHR33823">
    <property type="entry name" value="RNA POLYMERASE-BINDING TRANSCRIPTION FACTOR DKSA-RELATED"/>
    <property type="match status" value="1"/>
</dbReference>
<evidence type="ECO:0000313" key="8">
    <source>
        <dbReference type="Proteomes" id="UP000248646"/>
    </source>
</evidence>
<accession>A0A2W7N4N1</accession>
<dbReference type="OrthoDB" id="9811543at2"/>
<dbReference type="AlphaFoldDB" id="A0A2W7N4N1"/>
<evidence type="ECO:0000313" key="7">
    <source>
        <dbReference type="EMBL" id="PZX03921.1"/>
    </source>
</evidence>
<evidence type="ECO:0000256" key="1">
    <source>
        <dbReference type="ARBA" id="ARBA00022723"/>
    </source>
</evidence>
<feature type="domain" description="Zinc finger DksA/TraR C4-type" evidence="6">
    <location>
        <begin position="77"/>
        <end position="105"/>
    </location>
</feature>
<evidence type="ECO:0000256" key="4">
    <source>
        <dbReference type="PROSITE-ProRule" id="PRU00510"/>
    </source>
</evidence>
<comment type="caution">
    <text evidence="7">The sequence shown here is derived from an EMBL/GenBank/DDBJ whole genome shotgun (WGS) entry which is preliminary data.</text>
</comment>
<dbReference type="Pfam" id="PF01258">
    <property type="entry name" value="zf-dskA_traR"/>
    <property type="match status" value="1"/>
</dbReference>
<evidence type="ECO:0000259" key="6">
    <source>
        <dbReference type="Pfam" id="PF01258"/>
    </source>
</evidence>
<name>A0A2W7N4N1_9BACI</name>
<dbReference type="Proteomes" id="UP000248646">
    <property type="component" value="Unassembled WGS sequence"/>
</dbReference>
<evidence type="ECO:0000256" key="2">
    <source>
        <dbReference type="ARBA" id="ARBA00022771"/>
    </source>
</evidence>
<reference evidence="7 8" key="1">
    <citation type="submission" date="2018-06" db="EMBL/GenBank/DDBJ databases">
        <title>Genomic Encyclopedia of Type Strains, Phase IV (KMG-IV): sequencing the most valuable type-strain genomes for metagenomic binning, comparative biology and taxonomic classification.</title>
        <authorList>
            <person name="Goeker M."/>
        </authorList>
    </citation>
    <scope>NUCLEOTIDE SEQUENCE [LARGE SCALE GENOMIC DNA]</scope>
    <source>
        <strain evidence="7 8">DSM 5</strain>
    </source>
</reference>